<evidence type="ECO:0000256" key="6">
    <source>
        <dbReference type="PIRNR" id="PIRNR018300"/>
    </source>
</evidence>
<dbReference type="Gene3D" id="1.10.8.530">
    <property type="entry name" value="DNA polymerase alpha-primase, subunit B, N-terminal domain"/>
    <property type="match status" value="1"/>
</dbReference>
<feature type="compositionally biased region" description="Polar residues" evidence="7">
    <location>
        <begin position="103"/>
        <end position="118"/>
    </location>
</feature>
<evidence type="ECO:0000256" key="4">
    <source>
        <dbReference type="ARBA" id="ARBA00022705"/>
    </source>
</evidence>
<dbReference type="InterPro" id="IPR013627">
    <property type="entry name" value="Pol_alpha_B_N"/>
</dbReference>
<dbReference type="GO" id="GO:0006270">
    <property type="term" value="P:DNA replication initiation"/>
    <property type="evidence" value="ECO:0007669"/>
    <property type="project" value="TreeGrafter"/>
</dbReference>
<evidence type="ECO:0000256" key="2">
    <source>
        <dbReference type="ARBA" id="ARBA00007299"/>
    </source>
</evidence>
<dbReference type="PANTHER" id="PTHR23061">
    <property type="entry name" value="DNA POLYMERASE 2 ALPHA 70 KDA SUBUNIT"/>
    <property type="match status" value="1"/>
</dbReference>
<keyword evidence="12" id="KW-1185">Reference proteome</keyword>
<keyword evidence="5 6" id="KW-0539">Nucleus</keyword>
<proteinExistence type="inferred from homology"/>
<evidence type="ECO:0000313" key="12">
    <source>
        <dbReference type="Proteomes" id="UP001329430"/>
    </source>
</evidence>
<dbReference type="InterPro" id="IPR016722">
    <property type="entry name" value="DNA_pol_alpha_bsu"/>
</dbReference>
<gene>
    <name evidence="11" type="ORF">RI129_003138</name>
</gene>
<dbReference type="Pfam" id="PF22062">
    <property type="entry name" value="OB_DPOA2"/>
    <property type="match status" value="1"/>
</dbReference>
<dbReference type="PANTHER" id="PTHR23061:SF12">
    <property type="entry name" value="DNA POLYMERASE ALPHA SUBUNIT B"/>
    <property type="match status" value="1"/>
</dbReference>
<evidence type="ECO:0000259" key="9">
    <source>
        <dbReference type="Pfam" id="PF08418"/>
    </source>
</evidence>
<feature type="domain" description="DNA polymerase alpha subunit B N-terminal" evidence="9">
    <location>
        <begin position="19"/>
        <end position="74"/>
    </location>
</feature>
<dbReference type="Pfam" id="PF08418">
    <property type="entry name" value="Pol_alpha_B_N"/>
    <property type="match status" value="1"/>
</dbReference>
<organism evidence="11 12">
    <name type="scientific">Pyrocoelia pectoralis</name>
    <dbReference type="NCBI Taxonomy" id="417401"/>
    <lineage>
        <taxon>Eukaryota</taxon>
        <taxon>Metazoa</taxon>
        <taxon>Ecdysozoa</taxon>
        <taxon>Arthropoda</taxon>
        <taxon>Hexapoda</taxon>
        <taxon>Insecta</taxon>
        <taxon>Pterygota</taxon>
        <taxon>Neoptera</taxon>
        <taxon>Endopterygota</taxon>
        <taxon>Coleoptera</taxon>
        <taxon>Polyphaga</taxon>
        <taxon>Elateriformia</taxon>
        <taxon>Elateroidea</taxon>
        <taxon>Lampyridae</taxon>
        <taxon>Lampyrinae</taxon>
        <taxon>Pyrocoelia</taxon>
    </lineage>
</organism>
<dbReference type="Gene3D" id="3.60.21.60">
    <property type="match status" value="2"/>
</dbReference>
<comment type="similarity">
    <text evidence="2 6">Belongs to the DNA polymerase alpha subunit B family.</text>
</comment>
<dbReference type="Proteomes" id="UP001329430">
    <property type="component" value="Chromosome 2"/>
</dbReference>
<dbReference type="InterPro" id="IPR007185">
    <property type="entry name" value="DNA_pol_a/d/e_bsu"/>
</dbReference>
<dbReference type="GO" id="GO:0003677">
    <property type="term" value="F:DNA binding"/>
    <property type="evidence" value="ECO:0007669"/>
    <property type="project" value="InterPro"/>
</dbReference>
<dbReference type="AlphaFoldDB" id="A0AAN7ZU42"/>
<dbReference type="EMBL" id="JAVRBK010000002">
    <property type="protein sequence ID" value="KAK5648246.1"/>
    <property type="molecule type" value="Genomic_DNA"/>
</dbReference>
<dbReference type="InterPro" id="IPR054300">
    <property type="entry name" value="OB_DPOA2"/>
</dbReference>
<comment type="caution">
    <text evidence="11">The sequence shown here is derived from an EMBL/GenBank/DDBJ whole genome shotgun (WGS) entry which is preliminary data.</text>
</comment>
<keyword evidence="4 6" id="KW-0235">DNA replication</keyword>
<dbReference type="GO" id="GO:0005658">
    <property type="term" value="C:alpha DNA polymerase:primase complex"/>
    <property type="evidence" value="ECO:0007669"/>
    <property type="project" value="TreeGrafter"/>
</dbReference>
<dbReference type="PIRSF" id="PIRSF018300">
    <property type="entry name" value="DNA_pol_alph_2"/>
    <property type="match status" value="1"/>
</dbReference>
<reference evidence="11 12" key="1">
    <citation type="journal article" date="2024" name="Insects">
        <title>An Improved Chromosome-Level Genome Assembly of the Firefly Pyrocoelia pectoralis.</title>
        <authorList>
            <person name="Fu X."/>
            <person name="Meyer-Rochow V.B."/>
            <person name="Ballantyne L."/>
            <person name="Zhu X."/>
        </authorList>
    </citation>
    <scope>NUCLEOTIDE SEQUENCE [LARGE SCALE GENOMIC DNA]</scope>
    <source>
        <strain evidence="11">XCY_ONT2</strain>
    </source>
</reference>
<protein>
    <recommendedName>
        <fullName evidence="3 6">DNA polymerase alpha subunit B</fullName>
    </recommendedName>
</protein>
<feature type="compositionally biased region" description="Polar residues" evidence="7">
    <location>
        <begin position="82"/>
        <end position="95"/>
    </location>
</feature>
<evidence type="ECO:0000256" key="1">
    <source>
        <dbReference type="ARBA" id="ARBA00004123"/>
    </source>
</evidence>
<evidence type="ECO:0000259" key="10">
    <source>
        <dbReference type="Pfam" id="PF22062"/>
    </source>
</evidence>
<comment type="subcellular location">
    <subcellularLocation>
        <location evidence="1 6">Nucleus</location>
    </subcellularLocation>
</comment>
<evidence type="ECO:0000259" key="8">
    <source>
        <dbReference type="Pfam" id="PF04042"/>
    </source>
</evidence>
<dbReference type="Pfam" id="PF04042">
    <property type="entry name" value="DNA_pol_E_B"/>
    <property type="match status" value="1"/>
</dbReference>
<sequence>MANITLENDLINCFKLYGNINEEIVEKCEKMCNLYNLTAEDLGNEWGAYSACNLTSAVPTLAALEGMERKEFAKRSGEFSSKKQQFSQTPTSTKRLQSRLDECNSNSPSSNVYSTPKRSNVKRLRSPDINTLPKEDLNVSSGVLSSPSLQLENYDFSQRTNSGKIEVSYGIQTLLKNATFKRKVENSENCVEVKLVSNEEEEAISSDALHMFNVNNLKASYLSSKIEWIGKYLLRKFSLGETQTYVKTSGMVTIYGQICCDSSDKLDSTSTLLEGSQELTNGSTVELNFSKLSNYAIFPGQVVAVQGFNPHGNSFTVQKLYTDASVSTSTHSIIPTFTEPVQIVVAVGPFTVSNNLSYTPLQELIKYVTNNIPHVLILIGPFVDASQENISDITMMDIYDAFFETLIDCVMSPLEGLNIKVVLVPSAKDAHHHIVFPTPPYKVRKTYSNLQCIGDPSILNIEGITLGLTSTDVLLHLSKQESSYGNQGSDRISRLASHLLCQQSFYPIYPPNEDVCIDYELLEQHGTISFIPNILILPSSLRYFVKYINGCVVINPERVTKGYVGGTFCRIEVAPKTSTVSDNVVAQIIRI</sequence>
<dbReference type="FunFam" id="3.60.21.60:FF:000003">
    <property type="entry name" value="DNA polymerase alpha subunit B"/>
    <property type="match status" value="1"/>
</dbReference>
<feature type="domain" description="DNA polymerase alpha/delta/epsilon subunit B" evidence="8">
    <location>
        <begin position="343"/>
        <end position="546"/>
    </location>
</feature>
<evidence type="ECO:0000256" key="5">
    <source>
        <dbReference type="ARBA" id="ARBA00023242"/>
    </source>
</evidence>
<comment type="function">
    <text evidence="6">Accessory subunit of the DNA polymerase alpha complex (also known as the alpha DNA polymerase-primase complex) which plays an essential role in the initiation of DNA synthesis.</text>
</comment>
<feature type="domain" description="DNA polymerase alpha subunit B OB" evidence="10">
    <location>
        <begin position="222"/>
        <end position="321"/>
    </location>
</feature>
<evidence type="ECO:0000256" key="7">
    <source>
        <dbReference type="SAM" id="MobiDB-lite"/>
    </source>
</evidence>
<dbReference type="InterPro" id="IPR043034">
    <property type="entry name" value="DNA_pol_alpha_B_N_sf"/>
</dbReference>
<evidence type="ECO:0000313" key="11">
    <source>
        <dbReference type="EMBL" id="KAK5648246.1"/>
    </source>
</evidence>
<evidence type="ECO:0000256" key="3">
    <source>
        <dbReference type="ARBA" id="ARBA00018596"/>
    </source>
</evidence>
<accession>A0AAN7ZU42</accession>
<name>A0AAN7ZU42_9COLE</name>
<feature type="region of interest" description="Disordered" evidence="7">
    <location>
        <begin position="75"/>
        <end position="135"/>
    </location>
</feature>